<organism evidence="4 5">
    <name type="scientific">Cinara cedri</name>
    <dbReference type="NCBI Taxonomy" id="506608"/>
    <lineage>
        <taxon>Eukaryota</taxon>
        <taxon>Metazoa</taxon>
        <taxon>Ecdysozoa</taxon>
        <taxon>Arthropoda</taxon>
        <taxon>Hexapoda</taxon>
        <taxon>Insecta</taxon>
        <taxon>Pterygota</taxon>
        <taxon>Neoptera</taxon>
        <taxon>Paraneoptera</taxon>
        <taxon>Hemiptera</taxon>
        <taxon>Sternorrhyncha</taxon>
        <taxon>Aphidomorpha</taxon>
        <taxon>Aphidoidea</taxon>
        <taxon>Aphididae</taxon>
        <taxon>Lachninae</taxon>
        <taxon>Cinara</taxon>
    </lineage>
</organism>
<evidence type="ECO:0000256" key="2">
    <source>
        <dbReference type="ARBA" id="ARBA00023054"/>
    </source>
</evidence>
<protein>
    <submittedName>
        <fullName evidence="4">Coiled-coil domain-containing protein 149-A</fullName>
    </submittedName>
</protein>
<accession>A0A5E4MTX7</accession>
<dbReference type="EMBL" id="CABPRJ010001019">
    <property type="protein sequence ID" value="VVC34858.1"/>
    <property type="molecule type" value="Genomic_DNA"/>
</dbReference>
<feature type="coiled-coil region" evidence="3">
    <location>
        <begin position="48"/>
        <end position="79"/>
    </location>
</feature>
<dbReference type="PANTHER" id="PTHR21682">
    <property type="entry name" value="COILED-COIL DOMAIN-CONTAINING PROTEIN 149"/>
    <property type="match status" value="1"/>
</dbReference>
<name>A0A5E4MTX7_9HEMI</name>
<dbReference type="OrthoDB" id="5917629at2759"/>
<evidence type="ECO:0000313" key="4">
    <source>
        <dbReference type="EMBL" id="VVC34858.1"/>
    </source>
</evidence>
<gene>
    <name evidence="4" type="ORF">CINCED_3A015250</name>
</gene>
<dbReference type="Proteomes" id="UP000325440">
    <property type="component" value="Unassembled WGS sequence"/>
</dbReference>
<proteinExistence type="inferred from homology"/>
<dbReference type="InterPro" id="IPR019179">
    <property type="entry name" value="CC149"/>
</dbReference>
<evidence type="ECO:0000256" key="3">
    <source>
        <dbReference type="SAM" id="Coils"/>
    </source>
</evidence>
<dbReference type="AlphaFoldDB" id="A0A5E4MTX7"/>
<keyword evidence="2 3" id="KW-0175">Coiled coil</keyword>
<evidence type="ECO:0000256" key="1">
    <source>
        <dbReference type="ARBA" id="ARBA00005872"/>
    </source>
</evidence>
<keyword evidence="5" id="KW-1185">Reference proteome</keyword>
<dbReference type="Pfam" id="PF09789">
    <property type="entry name" value="CC149"/>
    <property type="match status" value="1"/>
</dbReference>
<feature type="coiled-coil region" evidence="3">
    <location>
        <begin position="275"/>
        <end position="302"/>
    </location>
</feature>
<sequence length="407" mass="46624">MDNTALEQKLNSKTAALTVLSNELEKCRIERDNLKVILENKMLNNSYNRNYQLNYDKLVNQLREENKLLRLETEDVRQKLHDAQGDNQVLRTGGFVKDCINTVLMSSNSKEELVKNLEIIHSKYQQLKRDFSLLLDDKQELITEREGFRNKIRRLNYELAASLNANINQRVLDIDSILLENKYLNERLQLEVAEKEMIKKTNSLYQNTSTIVEETSSLMCASNSIARKVVACKQMQQILETGNFQALFSNNTTISELRKLCQTLFEALQDKIIALNHQKKTNKILAKRLEDLEERLKAIKQGEAIISPSQILLNENADTSDETDFDTSSIDDLNACIVSNEELQEIENVNLEEYPNEMNSLPKNLQQLVAEAMKTIQFESPSSSLTNIDINNSTSGAVRKKLEDISD</sequence>
<dbReference type="PANTHER" id="PTHR21682:SF2">
    <property type="entry name" value="COILED-COIL DOMAIN-CONTAINING PROTEIN 149"/>
    <property type="match status" value="1"/>
</dbReference>
<feature type="coiled-coil region" evidence="3">
    <location>
        <begin position="110"/>
        <end position="158"/>
    </location>
</feature>
<comment type="similarity">
    <text evidence="1">Belongs to the CCDC149 family.</text>
</comment>
<evidence type="ECO:0000313" key="5">
    <source>
        <dbReference type="Proteomes" id="UP000325440"/>
    </source>
</evidence>
<reference evidence="4 5" key="1">
    <citation type="submission" date="2019-08" db="EMBL/GenBank/DDBJ databases">
        <authorList>
            <person name="Alioto T."/>
            <person name="Alioto T."/>
            <person name="Gomez Garrido J."/>
        </authorList>
    </citation>
    <scope>NUCLEOTIDE SEQUENCE [LARGE SCALE GENOMIC DNA]</scope>
</reference>